<dbReference type="GO" id="GO:0003677">
    <property type="term" value="F:DNA binding"/>
    <property type="evidence" value="ECO:0007669"/>
    <property type="project" value="InterPro"/>
</dbReference>
<keyword evidence="2" id="KW-1277">Toxin-antitoxin system</keyword>
<reference evidence="3 4" key="1">
    <citation type="submission" date="2015-08" db="EMBL/GenBank/DDBJ databases">
        <title>Genome sequence of Streptococcus phocae subsp. phocae ATCC 51973T isolated from liver specimen obtained from seal.</title>
        <authorList>
            <person name="Avendano-Herrera R."/>
        </authorList>
    </citation>
    <scope>NUCLEOTIDE SEQUENCE [LARGE SCALE GENOMIC DNA]</scope>
    <source>
        <strain evidence="3 4">ATCC 51973</strain>
    </source>
</reference>
<dbReference type="STRING" id="119224.AKK44_05280"/>
<evidence type="ECO:0000313" key="3">
    <source>
        <dbReference type="EMBL" id="KPJ22276.1"/>
    </source>
</evidence>
<keyword evidence="4" id="KW-1185">Reference proteome</keyword>
<gene>
    <name evidence="3" type="ORF">AKK44_05280</name>
</gene>
<dbReference type="PATRIC" id="fig|119224.3.peg.597"/>
<name>A0A0P6S1D7_9STRE</name>
<dbReference type="AlphaFoldDB" id="A0A0P6S1D7"/>
<evidence type="ECO:0008006" key="5">
    <source>
        <dbReference type="Google" id="ProtNLM"/>
    </source>
</evidence>
<dbReference type="GO" id="GO:0004521">
    <property type="term" value="F:RNA endonuclease activity"/>
    <property type="evidence" value="ECO:0007669"/>
    <property type="project" value="TreeGrafter"/>
</dbReference>
<dbReference type="Pfam" id="PF02452">
    <property type="entry name" value="PemK_toxin"/>
    <property type="match status" value="1"/>
</dbReference>
<comment type="similarity">
    <text evidence="1">Belongs to the PemK/MazF family.</text>
</comment>
<accession>A0A0P6S1D7</accession>
<dbReference type="PANTHER" id="PTHR33988:SF3">
    <property type="entry name" value="ENDORIBONUCLEASE TOXIN CHPB-RELATED"/>
    <property type="match status" value="1"/>
</dbReference>
<dbReference type="GO" id="GO:0016075">
    <property type="term" value="P:rRNA catabolic process"/>
    <property type="evidence" value="ECO:0007669"/>
    <property type="project" value="TreeGrafter"/>
</dbReference>
<dbReference type="InterPro" id="IPR003477">
    <property type="entry name" value="PemK-like"/>
</dbReference>
<evidence type="ECO:0000256" key="1">
    <source>
        <dbReference type="ARBA" id="ARBA00007521"/>
    </source>
</evidence>
<sequence>MALKQGTIIKVNFNPQLGHKQAGYRLAMVISNSFFNKLSNLVMVVPITNTDRNYPTRVDLGSYGIKTAGYVICEQARTIDLTARDYRVVEEVPEELINKVLQNVSALISKDD</sequence>
<dbReference type="InterPro" id="IPR011067">
    <property type="entry name" value="Plasmid_toxin/cell-grow_inhib"/>
</dbReference>
<dbReference type="Gene3D" id="2.30.30.110">
    <property type="match status" value="1"/>
</dbReference>
<dbReference type="Proteomes" id="UP000049578">
    <property type="component" value="Unassembled WGS sequence"/>
</dbReference>
<dbReference type="GO" id="GO:0006402">
    <property type="term" value="P:mRNA catabolic process"/>
    <property type="evidence" value="ECO:0007669"/>
    <property type="project" value="TreeGrafter"/>
</dbReference>
<evidence type="ECO:0000313" key="4">
    <source>
        <dbReference type="Proteomes" id="UP000049578"/>
    </source>
</evidence>
<comment type="caution">
    <text evidence="3">The sequence shown here is derived from an EMBL/GenBank/DDBJ whole genome shotgun (WGS) entry which is preliminary data.</text>
</comment>
<evidence type="ECO:0000256" key="2">
    <source>
        <dbReference type="ARBA" id="ARBA00022649"/>
    </source>
</evidence>
<protein>
    <recommendedName>
        <fullName evidence="5">Growth inhibitor PemK</fullName>
    </recommendedName>
</protein>
<dbReference type="PANTHER" id="PTHR33988">
    <property type="entry name" value="ENDORIBONUCLEASE MAZF-RELATED"/>
    <property type="match status" value="1"/>
</dbReference>
<dbReference type="EMBL" id="LHQM01000020">
    <property type="protein sequence ID" value="KPJ22276.1"/>
    <property type="molecule type" value="Genomic_DNA"/>
</dbReference>
<dbReference type="SUPFAM" id="SSF50118">
    <property type="entry name" value="Cell growth inhibitor/plasmid maintenance toxic component"/>
    <property type="match status" value="1"/>
</dbReference>
<dbReference type="RefSeq" id="WP_054278818.1">
    <property type="nucleotide sequence ID" value="NZ_LHQM01000020.1"/>
</dbReference>
<organism evidence="3 4">
    <name type="scientific">Streptococcus phocae</name>
    <dbReference type="NCBI Taxonomy" id="119224"/>
    <lineage>
        <taxon>Bacteria</taxon>
        <taxon>Bacillati</taxon>
        <taxon>Bacillota</taxon>
        <taxon>Bacilli</taxon>
        <taxon>Lactobacillales</taxon>
        <taxon>Streptococcaceae</taxon>
        <taxon>Streptococcus</taxon>
    </lineage>
</organism>
<proteinExistence type="inferred from homology"/>